<dbReference type="GeneID" id="4818288"/>
<dbReference type="RefSeq" id="YP_001039787.1">
    <property type="nucleotide sequence ID" value="NC_009015.1"/>
</dbReference>
<dbReference type="OrthoDB" id="11936at10239"/>
<sequence length="137" mass="15311">MILELEGRNHNAIIVDISLFPALVGWEMQNEFKVFAASEDKAYRRAFLFEVLKYAKALKEGMEYELSTSALVENQLETWENIEAVFNGVLRANGIYPETHADNPSYWDKVGERVAISAMAYMGAISEAVASSAIQGE</sequence>
<keyword evidence="2" id="KW-1185">Reference proteome</keyword>
<protein>
    <submittedName>
        <fullName evidence="1">Uncharacterized protein</fullName>
    </submittedName>
</protein>
<gene>
    <name evidence="1" type="ORF">BcepF1.103</name>
</gene>
<evidence type="ECO:0000313" key="2">
    <source>
        <dbReference type="Proteomes" id="UP000001793"/>
    </source>
</evidence>
<evidence type="ECO:0000313" key="1">
    <source>
        <dbReference type="EMBL" id="ABL96834.1"/>
    </source>
</evidence>
<dbReference type="KEGG" id="vg:4818288"/>
<proteinExistence type="predicted"/>
<organism evidence="1 2">
    <name type="scientific">Burkholderia phage BcepF1</name>
    <dbReference type="NCBI Taxonomy" id="2886897"/>
    <lineage>
        <taxon>Viruses</taxon>
        <taxon>Duplodnaviria</taxon>
        <taxon>Heunggongvirae</taxon>
        <taxon>Uroviricota</taxon>
        <taxon>Caudoviricetes</taxon>
        <taxon>Lindbergviridae</taxon>
        <taxon>Bcepfunavirus</taxon>
        <taxon>Bcepfunavirus bcepF1</taxon>
    </lineage>
</organism>
<dbReference type="EMBL" id="EF153632">
    <property type="protein sequence ID" value="ABL96834.1"/>
    <property type="molecule type" value="Genomic_DNA"/>
</dbReference>
<accession>A1Z007</accession>
<reference evidence="1 2" key="1">
    <citation type="submission" date="2006-12" db="EMBL/GenBank/DDBJ databases">
        <title>Genomic analysis of Burkholderia ambifaria phage BcepF1, a member of the Bcep781- like phage supergroup.</title>
        <authorList>
            <person name="Summer E.J."/>
            <person name="Robinson S."/>
            <person name="Haines C."/>
            <person name="Adams B."/>
            <person name="Daggett M."/>
            <person name="Landua J."/>
            <person name="Swanson S."/>
            <person name="Vorndam W."/>
            <person name="Morrison W."/>
            <person name="Nail K."/>
            <person name="Gonzalez C."/>
            <person name="Young R."/>
        </authorList>
    </citation>
    <scope>NUCLEOTIDE SEQUENCE [LARGE SCALE GENOMIC DNA]</scope>
</reference>
<name>A1Z007_9CAUD</name>
<dbReference type="Proteomes" id="UP000001793">
    <property type="component" value="Segment"/>
</dbReference>